<feature type="repeat" description="PPR" evidence="2">
    <location>
        <begin position="224"/>
        <end position="258"/>
    </location>
</feature>
<comment type="caution">
    <text evidence="3">The sequence shown here is derived from an EMBL/GenBank/DDBJ whole genome shotgun (WGS) entry which is preliminary data.</text>
</comment>
<dbReference type="EMBL" id="CAUOFW020000170">
    <property type="protein sequence ID" value="CAK9133766.1"/>
    <property type="molecule type" value="Genomic_DNA"/>
</dbReference>
<dbReference type="InterPro" id="IPR046960">
    <property type="entry name" value="PPR_At4g14850-like_plant"/>
</dbReference>
<evidence type="ECO:0000256" key="1">
    <source>
        <dbReference type="ARBA" id="ARBA00022737"/>
    </source>
</evidence>
<keyword evidence="1" id="KW-0677">Repeat</keyword>
<proteinExistence type="predicted"/>
<protein>
    <recommendedName>
        <fullName evidence="5">Pentatricopeptide repeat-containing protein</fullName>
    </recommendedName>
</protein>
<dbReference type="Proteomes" id="UP001642360">
    <property type="component" value="Unassembled WGS sequence"/>
</dbReference>
<evidence type="ECO:0000313" key="4">
    <source>
        <dbReference type="Proteomes" id="UP001642360"/>
    </source>
</evidence>
<dbReference type="AlphaFoldDB" id="A0ABC8QNG7"/>
<sequence>MGVNAASLLSHLLRSTHKSTSLPTDAKTLTKTILSHLNTGRLGKAVSILFAFPESFDFSLYAHLFKICASNRAIVEVRKLESHLFTFNPYPPVFLLNRAIEAYGKCGCLDDARELFDEMPHKDGGSWNSLIIAYSQNGFPEKALNLFLNMNNGGIIANEITFASVLGSCGDVLALCFSRQIHGLVLKYGFCGNVILGSSLVDIYGKCRIMSDARRMFDEIENPNAVSWNVIVRRYFDMGDGKTAVFMFFEMIKTNLRPLSFTVSNALIACTSIYALKEGVQIHGVAIKINVEEDEIVSSSLIDLYAKCGELVSAHIIFDLPSSKNLINWTSMVSAYAMSGRTREARELFNEMPERNVITWNAMLTGYKHSCQWEEALDFVFLMRKVTRDVDHVTLGLILNLSAALLDVELGKQVHGFAYRHGFHSNLLVGNALLDMYGKCGTLRSARYLFYDLIGSRDKVSWNSLLTSYAHHQMSEEAILLVWKILGETTPSKYTFGTLLAACANIFALEAGKQIHGFMIRNGYEIDIVVRGALLDMYSKCRCLEYALKVFKEATARDLILWNSILLGCCHNKKGEKVLELFELMEKEGVVKPDHITFKGILLACICEGRVELARHYFNLMSQQYCIIPRLEHYESMIELYSRYGFMDELKDFVKKMPFELTAPMLTRVFDACREYRCSRLGKWAADRLNELNPTVPFRFEIMDKT</sequence>
<dbReference type="InterPro" id="IPR011990">
    <property type="entry name" value="TPR-like_helical_dom_sf"/>
</dbReference>
<evidence type="ECO:0000313" key="3">
    <source>
        <dbReference type="EMBL" id="CAK9133766.1"/>
    </source>
</evidence>
<dbReference type="NCBIfam" id="TIGR00756">
    <property type="entry name" value="PPR"/>
    <property type="match status" value="5"/>
</dbReference>
<dbReference type="InterPro" id="IPR002885">
    <property type="entry name" value="PPR_rpt"/>
</dbReference>
<dbReference type="Pfam" id="PF01535">
    <property type="entry name" value="PPR"/>
    <property type="match status" value="8"/>
</dbReference>
<dbReference type="PROSITE" id="PS51375">
    <property type="entry name" value="PPR"/>
    <property type="match status" value="4"/>
</dbReference>
<dbReference type="FunFam" id="1.25.40.10:FF:000158">
    <property type="entry name" value="pentatricopeptide repeat-containing protein At2g33680"/>
    <property type="match status" value="1"/>
</dbReference>
<accession>A0ABC8QNG7</accession>
<dbReference type="GO" id="GO:0009451">
    <property type="term" value="P:RNA modification"/>
    <property type="evidence" value="ECO:0007669"/>
    <property type="project" value="UniProtKB-ARBA"/>
</dbReference>
<dbReference type="FunFam" id="1.25.40.10:FF:000425">
    <property type="entry name" value="Pentatricopeptide repeat-containing protein At3g26540"/>
    <property type="match status" value="1"/>
</dbReference>
<reference evidence="3 4" key="1">
    <citation type="submission" date="2024-02" db="EMBL/GenBank/DDBJ databases">
        <authorList>
            <person name="Vignale AGUSTIN F."/>
            <person name="Sosa J E."/>
            <person name="Modenutti C."/>
        </authorList>
    </citation>
    <scope>NUCLEOTIDE SEQUENCE [LARGE SCALE GENOMIC DNA]</scope>
</reference>
<dbReference type="PANTHER" id="PTHR24015:SF72">
    <property type="entry name" value="OS04G0436800 PROTEIN"/>
    <property type="match status" value="1"/>
</dbReference>
<organism evidence="3 4">
    <name type="scientific">Ilex paraguariensis</name>
    <name type="common">yerba mate</name>
    <dbReference type="NCBI Taxonomy" id="185542"/>
    <lineage>
        <taxon>Eukaryota</taxon>
        <taxon>Viridiplantae</taxon>
        <taxon>Streptophyta</taxon>
        <taxon>Embryophyta</taxon>
        <taxon>Tracheophyta</taxon>
        <taxon>Spermatophyta</taxon>
        <taxon>Magnoliopsida</taxon>
        <taxon>eudicotyledons</taxon>
        <taxon>Gunneridae</taxon>
        <taxon>Pentapetalae</taxon>
        <taxon>asterids</taxon>
        <taxon>campanulids</taxon>
        <taxon>Aquifoliales</taxon>
        <taxon>Aquifoliaceae</taxon>
        <taxon>Ilex</taxon>
    </lineage>
</organism>
<keyword evidence="4" id="KW-1185">Reference proteome</keyword>
<evidence type="ECO:0000256" key="2">
    <source>
        <dbReference type="PROSITE-ProRule" id="PRU00708"/>
    </source>
</evidence>
<evidence type="ECO:0008006" key="5">
    <source>
        <dbReference type="Google" id="ProtNLM"/>
    </source>
</evidence>
<dbReference type="PANTHER" id="PTHR24015">
    <property type="entry name" value="OS07G0578800 PROTEIN-RELATED"/>
    <property type="match status" value="1"/>
</dbReference>
<dbReference type="FunFam" id="1.25.40.10:FF:000381">
    <property type="entry name" value="Pentatricopeptide repeat-containing protein"/>
    <property type="match status" value="1"/>
</dbReference>
<name>A0ABC8QNG7_9AQUA</name>
<feature type="repeat" description="PPR" evidence="2">
    <location>
        <begin position="558"/>
        <end position="592"/>
    </location>
</feature>
<dbReference type="Pfam" id="PF13041">
    <property type="entry name" value="PPR_2"/>
    <property type="match status" value="1"/>
</dbReference>
<dbReference type="GO" id="GO:0099402">
    <property type="term" value="P:plant organ development"/>
    <property type="evidence" value="ECO:0007669"/>
    <property type="project" value="UniProtKB-ARBA"/>
</dbReference>
<gene>
    <name evidence="3" type="ORF">ILEXP_LOCUS687</name>
</gene>
<feature type="repeat" description="PPR" evidence="2">
    <location>
        <begin position="325"/>
        <end position="359"/>
    </location>
</feature>
<feature type="repeat" description="PPR" evidence="2">
    <location>
        <begin position="123"/>
        <end position="157"/>
    </location>
</feature>
<dbReference type="Gene3D" id="1.25.40.10">
    <property type="entry name" value="Tetratricopeptide repeat domain"/>
    <property type="match status" value="6"/>
</dbReference>